<evidence type="ECO:0000313" key="1">
    <source>
        <dbReference type="EMBL" id="AOS85005.1"/>
    </source>
</evidence>
<accession>A0A1D8D4S6</accession>
<dbReference type="Proteomes" id="UP000095185">
    <property type="component" value="Chromosome"/>
</dbReference>
<dbReference type="EMBL" id="CP017305">
    <property type="protein sequence ID" value="AOS85005.1"/>
    <property type="molecule type" value="Genomic_DNA"/>
</dbReference>
<dbReference type="InterPro" id="IPR025427">
    <property type="entry name" value="DUF4160"/>
</dbReference>
<sequence length="78" mass="9436">MPTVLKIRGFRFHFYSDERGEAAHIHVRSAEGECKFWLSPVSLARNRGIPSNQLREIERIVYEYQQFLLEKYYEYHNN</sequence>
<protein>
    <recommendedName>
        <fullName evidence="3">DUF4160 domain-containing protein</fullName>
    </recommendedName>
</protein>
<dbReference type="STRING" id="274537.BIU88_04185"/>
<proteinExistence type="predicted"/>
<reference evidence="1" key="1">
    <citation type="submission" date="2016-09" db="EMBL/GenBank/DDBJ databases">
        <title>Genome sequence of Chlorobaculum limnaeum.</title>
        <authorList>
            <person name="Liu Z."/>
            <person name="Tank M."/>
            <person name="Bryant D.A."/>
        </authorList>
    </citation>
    <scope>NUCLEOTIDE SEQUENCE [LARGE SCALE GENOMIC DNA]</scope>
    <source>
        <strain evidence="1">DSM 1677</strain>
    </source>
</reference>
<dbReference type="Pfam" id="PF13711">
    <property type="entry name" value="DUF4160"/>
    <property type="match status" value="1"/>
</dbReference>
<dbReference type="AlphaFoldDB" id="A0A1D8D4S6"/>
<evidence type="ECO:0008006" key="3">
    <source>
        <dbReference type="Google" id="ProtNLM"/>
    </source>
</evidence>
<dbReference type="OrthoDB" id="122670at2"/>
<gene>
    <name evidence="1" type="ORF">BIU88_04185</name>
</gene>
<keyword evidence="2" id="KW-1185">Reference proteome</keyword>
<evidence type="ECO:0000313" key="2">
    <source>
        <dbReference type="Proteomes" id="UP000095185"/>
    </source>
</evidence>
<organism evidence="1 2">
    <name type="scientific">Chlorobaculum limnaeum</name>
    <dbReference type="NCBI Taxonomy" id="274537"/>
    <lineage>
        <taxon>Bacteria</taxon>
        <taxon>Pseudomonadati</taxon>
        <taxon>Chlorobiota</taxon>
        <taxon>Chlorobiia</taxon>
        <taxon>Chlorobiales</taxon>
        <taxon>Chlorobiaceae</taxon>
        <taxon>Chlorobaculum</taxon>
    </lineage>
</organism>
<name>A0A1D8D4S6_CHLLM</name>
<dbReference type="KEGG" id="clz:BIU88_04185"/>